<organism evidence="2">
    <name type="scientific">hydrothermal vent metagenome</name>
    <dbReference type="NCBI Taxonomy" id="652676"/>
    <lineage>
        <taxon>unclassified sequences</taxon>
        <taxon>metagenomes</taxon>
        <taxon>ecological metagenomes</taxon>
    </lineage>
</organism>
<dbReference type="AlphaFoldDB" id="A0A3B0SQK3"/>
<proteinExistence type="predicted"/>
<sequence>MKYLFVTFLLVVSACSASGEFSVGTPTVENATEDLIEDTLADQIGLGELDATCTKPASDDAGTRFLCTATTDDGRTIELQAEVEDDGAFVETTNVVLAEKIPEIEAVIIARVEELSGLDLADDALDCGTKSMIVDTDNQVVCPITDPAGDVFDTYITFKGLDTDDPTFDFNVDTETKSGA</sequence>
<accession>A0A3B0SQK3</accession>
<dbReference type="InterPro" id="IPR025637">
    <property type="entry name" value="DUF4333"/>
</dbReference>
<dbReference type="Pfam" id="PF14230">
    <property type="entry name" value="DUF4333"/>
    <property type="match status" value="1"/>
</dbReference>
<protein>
    <recommendedName>
        <fullName evidence="1">DUF4333 domain-containing protein</fullName>
    </recommendedName>
</protein>
<feature type="domain" description="DUF4333" evidence="1">
    <location>
        <begin position="11"/>
        <end position="86"/>
    </location>
</feature>
<evidence type="ECO:0000259" key="1">
    <source>
        <dbReference type="Pfam" id="PF14230"/>
    </source>
</evidence>
<evidence type="ECO:0000313" key="2">
    <source>
        <dbReference type="EMBL" id="VAV98673.1"/>
    </source>
</evidence>
<dbReference type="EMBL" id="UOEI01000238">
    <property type="protein sequence ID" value="VAV98673.1"/>
    <property type="molecule type" value="Genomic_DNA"/>
</dbReference>
<name>A0A3B0SQK3_9ZZZZ</name>
<gene>
    <name evidence="2" type="ORF">MNBD_ACTINO01-1284</name>
</gene>
<dbReference type="PROSITE" id="PS51257">
    <property type="entry name" value="PROKAR_LIPOPROTEIN"/>
    <property type="match status" value="1"/>
</dbReference>
<reference evidence="2" key="1">
    <citation type="submission" date="2018-06" db="EMBL/GenBank/DDBJ databases">
        <authorList>
            <person name="Zhirakovskaya E."/>
        </authorList>
    </citation>
    <scope>NUCLEOTIDE SEQUENCE</scope>
</reference>